<evidence type="ECO:0000313" key="2">
    <source>
        <dbReference type="EMBL" id="PUZ59909.1"/>
    </source>
</evidence>
<reference evidence="2 3" key="1">
    <citation type="submission" date="2018-04" db="EMBL/GenBank/DDBJ databases">
        <title>WGS assembly of Panicum hallii var. hallii HAL2.</title>
        <authorList>
            <person name="Lovell J."/>
            <person name="Jenkins J."/>
            <person name="Lowry D."/>
            <person name="Mamidi S."/>
            <person name="Sreedasyam A."/>
            <person name="Weng X."/>
            <person name="Barry K."/>
            <person name="Bonette J."/>
            <person name="Campitelli B."/>
            <person name="Daum C."/>
            <person name="Gordon S."/>
            <person name="Gould B."/>
            <person name="Lipzen A."/>
            <person name="MacQueen A."/>
            <person name="Palacio-Mejia J."/>
            <person name="Plott C."/>
            <person name="Shakirov E."/>
            <person name="Shu S."/>
            <person name="Yoshinaga Y."/>
            <person name="Zane M."/>
            <person name="Rokhsar D."/>
            <person name="Grimwood J."/>
            <person name="Schmutz J."/>
            <person name="Juenger T."/>
        </authorList>
    </citation>
    <scope>NUCLEOTIDE SEQUENCE [LARGE SCALE GENOMIC DNA]</scope>
    <source>
        <strain evidence="3">cv. HAL2</strain>
    </source>
</reference>
<organism evidence="2 3">
    <name type="scientific">Panicum hallii var. hallii</name>
    <dbReference type="NCBI Taxonomy" id="1504633"/>
    <lineage>
        <taxon>Eukaryota</taxon>
        <taxon>Viridiplantae</taxon>
        <taxon>Streptophyta</taxon>
        <taxon>Embryophyta</taxon>
        <taxon>Tracheophyta</taxon>
        <taxon>Spermatophyta</taxon>
        <taxon>Magnoliopsida</taxon>
        <taxon>Liliopsida</taxon>
        <taxon>Poales</taxon>
        <taxon>Poaceae</taxon>
        <taxon>PACMAD clade</taxon>
        <taxon>Panicoideae</taxon>
        <taxon>Panicodae</taxon>
        <taxon>Paniceae</taxon>
        <taxon>Panicinae</taxon>
        <taxon>Panicum</taxon>
        <taxon>Panicum sect. Panicum</taxon>
    </lineage>
</organism>
<feature type="compositionally biased region" description="Pro residues" evidence="1">
    <location>
        <begin position="69"/>
        <end position="82"/>
    </location>
</feature>
<keyword evidence="3" id="KW-1185">Reference proteome</keyword>
<gene>
    <name evidence="2" type="ORF">GQ55_4G081200</name>
</gene>
<protein>
    <submittedName>
        <fullName evidence="2">Uncharacterized protein</fullName>
    </submittedName>
</protein>
<dbReference type="AlphaFoldDB" id="A0A2T7DWH1"/>
<evidence type="ECO:0000313" key="3">
    <source>
        <dbReference type="Proteomes" id="UP000244336"/>
    </source>
</evidence>
<name>A0A2T7DWH1_9POAL</name>
<feature type="region of interest" description="Disordered" evidence="1">
    <location>
        <begin position="60"/>
        <end position="82"/>
    </location>
</feature>
<dbReference type="EMBL" id="CM009752">
    <property type="protein sequence ID" value="PUZ59909.1"/>
    <property type="molecule type" value="Genomic_DNA"/>
</dbReference>
<dbReference type="Proteomes" id="UP000244336">
    <property type="component" value="Chromosome 4"/>
</dbReference>
<dbReference type="Gramene" id="PUZ59909">
    <property type="protein sequence ID" value="PUZ59909"/>
    <property type="gene ID" value="GQ55_4G081200"/>
</dbReference>
<evidence type="ECO:0000256" key="1">
    <source>
        <dbReference type="SAM" id="MobiDB-lite"/>
    </source>
</evidence>
<accession>A0A2T7DWH1</accession>
<feature type="region of interest" description="Disordered" evidence="1">
    <location>
        <begin position="1"/>
        <end position="40"/>
    </location>
</feature>
<proteinExistence type="predicted"/>
<sequence>MVACQQPPRRLPARTPPLATPERHAVQTPRLHTHTHGTRSFESPIQIASHPATQPRACRIQTSDSNDPPLLPAPALRPPLPPLALARARRRRRAAMETLMVDRVHSSLRLFMHRNAVFLCAPLRAVPLRGSCPAPRPSV</sequence>